<dbReference type="SUPFAM" id="SSF51445">
    <property type="entry name" value="(Trans)glycosidases"/>
    <property type="match status" value="1"/>
</dbReference>
<dbReference type="InterPro" id="IPR006104">
    <property type="entry name" value="Glyco_hydro_2_N"/>
</dbReference>
<dbReference type="Pfam" id="PF02837">
    <property type="entry name" value="Glyco_hydro_2_N"/>
    <property type="match status" value="1"/>
</dbReference>
<dbReference type="PROSITE" id="PS00719">
    <property type="entry name" value="GLYCOSYL_HYDROL_F2_1"/>
    <property type="match status" value="1"/>
</dbReference>
<dbReference type="Gene3D" id="2.60.40.10">
    <property type="entry name" value="Immunoglobulins"/>
    <property type="match status" value="1"/>
</dbReference>
<protein>
    <recommendedName>
        <fullName evidence="3">Beta-glucuronidase</fullName>
        <ecNumber evidence="2">3.2.1.31</ecNumber>
    </recommendedName>
</protein>
<evidence type="ECO:0000259" key="9">
    <source>
        <dbReference type="Pfam" id="PF02837"/>
    </source>
</evidence>
<evidence type="ECO:0000256" key="5">
    <source>
        <dbReference type="ARBA" id="ARBA00023295"/>
    </source>
</evidence>
<dbReference type="InterPro" id="IPR013783">
    <property type="entry name" value="Ig-like_fold"/>
</dbReference>
<gene>
    <name evidence="10" type="primary">uidA</name>
    <name evidence="10" type="ORF">LKACC12383_00699</name>
</gene>
<dbReference type="PANTHER" id="PTHR10066:SF67">
    <property type="entry name" value="BETA-GLUCURONIDASE"/>
    <property type="match status" value="1"/>
</dbReference>
<dbReference type="SUPFAM" id="SSF49785">
    <property type="entry name" value="Galactose-binding domain-like"/>
    <property type="match status" value="1"/>
</dbReference>
<dbReference type="GO" id="GO:0030246">
    <property type="term" value="F:carbohydrate binding"/>
    <property type="evidence" value="ECO:0007669"/>
    <property type="project" value="TreeGrafter"/>
</dbReference>
<dbReference type="Gene3D" id="3.20.20.80">
    <property type="entry name" value="Glycosidases"/>
    <property type="match status" value="1"/>
</dbReference>
<dbReference type="AlphaFoldDB" id="A0A210PAN7"/>
<dbReference type="EC" id="3.2.1.31" evidence="2"/>
<dbReference type="GO" id="GO:0005975">
    <property type="term" value="P:carbohydrate metabolic process"/>
    <property type="evidence" value="ECO:0007669"/>
    <property type="project" value="InterPro"/>
</dbReference>
<dbReference type="Pfam" id="PF02836">
    <property type="entry name" value="Glyco_hydro_2_C"/>
    <property type="match status" value="1"/>
</dbReference>
<reference evidence="10 11" key="1">
    <citation type="submission" date="2017-03" db="EMBL/GenBank/DDBJ databases">
        <title>Genome sequence of Lactobacillus kimchii KACC 12383.</title>
        <authorList>
            <person name="Chun J."/>
        </authorList>
    </citation>
    <scope>NUCLEOTIDE SEQUENCE [LARGE SCALE GENOMIC DNA]</scope>
    <source>
        <strain evidence="10 11">KACC 12383</strain>
    </source>
</reference>
<evidence type="ECO:0000256" key="1">
    <source>
        <dbReference type="ARBA" id="ARBA00007401"/>
    </source>
</evidence>
<dbReference type="SUPFAM" id="SSF49303">
    <property type="entry name" value="beta-Galactosidase/glucuronidase domain"/>
    <property type="match status" value="1"/>
</dbReference>
<dbReference type="PANTHER" id="PTHR10066">
    <property type="entry name" value="BETA-GLUCURONIDASE"/>
    <property type="match status" value="1"/>
</dbReference>
<dbReference type="Gene3D" id="2.60.120.260">
    <property type="entry name" value="Galactose-binding domain-like"/>
    <property type="match status" value="1"/>
</dbReference>
<evidence type="ECO:0000259" key="7">
    <source>
        <dbReference type="Pfam" id="PF00703"/>
    </source>
</evidence>
<dbReference type="InterPro" id="IPR006101">
    <property type="entry name" value="Glyco_hydro_2"/>
</dbReference>
<feature type="domain" description="Glycoside hydrolase family 2 catalytic" evidence="8">
    <location>
        <begin position="277"/>
        <end position="596"/>
    </location>
</feature>
<name>A0A210PAN7_9LACO</name>
<dbReference type="InterPro" id="IPR017853">
    <property type="entry name" value="GH"/>
</dbReference>
<sequence length="597" mass="69590">MTNSVLYPCDNRFRSSKLLNGIWKFKFDPNSVGESENWQLGLTDTIDMPVPGSFSDLFTTSKERDYVGDFWYERDFYMPKGWDGQNLLIRFGSLTHRAVVYCNGIKITSHEGGFLPVVADISGAIKPNEKNRLVVKLNNELSEETLPVGTTRTLKSGRKISLPYFDFYNYSGIQRNVWLLSIPVNSIQNYSTNIKLYEDYANIDYKVESDIGDINVELFDERGHKVSSTKGNNGVLKVHNPNLWKVRNAYLYTIRISLVKDNEVVDQYENKLGIRTVQVKDSQILINGEPVYLKGFGKHEDFDILGKSFNWSIVKRDFECMKWTNANCFRTSHYPYAEEWYQMADEEGFLIIDEVPAVGMMRSFQNFVDAGKGKYTRFFETSTIPQLKENHIEQVREMINRDKNHPSVFAWSMFNESETTSDAAFSYFKDIFEVARNTDPQSRPCTGALEKNSQPDTCKVYPLCDFICLNRYYGWYIDGGEAVEDAEDKFIDEMEKWKDKSLNKPFIFTEFGTDNLVSEHKLPSIMWSQEYQNEYLKMYFEIFDKYSFVQGELVWNFADFQTSQGIRRVDGNRKGIFTRERQPKDAAFLLKKRWENK</sequence>
<dbReference type="Pfam" id="PF00703">
    <property type="entry name" value="Glyco_hydro_2"/>
    <property type="match status" value="1"/>
</dbReference>
<dbReference type="GO" id="GO:0004566">
    <property type="term" value="F:beta-glucuronidase activity"/>
    <property type="evidence" value="ECO:0007669"/>
    <property type="project" value="UniProtKB-EC"/>
</dbReference>
<evidence type="ECO:0000313" key="10">
    <source>
        <dbReference type="EMBL" id="OWF33559.1"/>
    </source>
</evidence>
<keyword evidence="4 6" id="KW-0378">Hydrolase</keyword>
<comment type="caution">
    <text evidence="10">The sequence shown here is derived from an EMBL/GenBank/DDBJ whole genome shotgun (WGS) entry which is preliminary data.</text>
</comment>
<organism evidence="10 11">
    <name type="scientific">Companilactobacillus kimchii</name>
    <dbReference type="NCBI Taxonomy" id="2801452"/>
    <lineage>
        <taxon>Bacteria</taxon>
        <taxon>Bacillati</taxon>
        <taxon>Bacillota</taxon>
        <taxon>Bacilli</taxon>
        <taxon>Lactobacillales</taxon>
        <taxon>Lactobacillaceae</taxon>
        <taxon>Companilactobacillus</taxon>
    </lineage>
</organism>
<comment type="similarity">
    <text evidence="1 6">Belongs to the glycosyl hydrolase 2 family.</text>
</comment>
<keyword evidence="5 6" id="KW-0326">Glycosidase</keyword>
<accession>A0A210PAN7</accession>
<evidence type="ECO:0000256" key="6">
    <source>
        <dbReference type="RuleBase" id="RU361154"/>
    </source>
</evidence>
<dbReference type="RefSeq" id="WP_054643504.1">
    <property type="nucleotide sequence ID" value="NZ_LNUB01000046.1"/>
</dbReference>
<dbReference type="EMBL" id="MXAL01000003">
    <property type="protein sequence ID" value="OWF33559.1"/>
    <property type="molecule type" value="Genomic_DNA"/>
</dbReference>
<dbReference type="NCBIfam" id="NF007538">
    <property type="entry name" value="PRK10150.1"/>
    <property type="match status" value="1"/>
</dbReference>
<proteinExistence type="inferred from homology"/>
<dbReference type="InterPro" id="IPR006102">
    <property type="entry name" value="Ig-like_GH2"/>
</dbReference>
<dbReference type="InterPro" id="IPR023230">
    <property type="entry name" value="Glyco_hydro_2_CS"/>
</dbReference>
<dbReference type="FunFam" id="3.20.20.80:FF:000080">
    <property type="entry name" value="Beta-glucuronidase UidA"/>
    <property type="match status" value="1"/>
</dbReference>
<dbReference type="Proteomes" id="UP000196649">
    <property type="component" value="Unassembled WGS sequence"/>
</dbReference>
<dbReference type="InterPro" id="IPR036156">
    <property type="entry name" value="Beta-gal/glucu_dom_sf"/>
</dbReference>
<feature type="domain" description="Glycosyl hydrolases family 2 sugar binding" evidence="9">
    <location>
        <begin position="18"/>
        <end position="183"/>
    </location>
</feature>
<dbReference type="PRINTS" id="PR00132">
    <property type="entry name" value="GLHYDRLASE2"/>
</dbReference>
<evidence type="ECO:0000313" key="11">
    <source>
        <dbReference type="Proteomes" id="UP000196649"/>
    </source>
</evidence>
<evidence type="ECO:0000259" key="8">
    <source>
        <dbReference type="Pfam" id="PF02836"/>
    </source>
</evidence>
<dbReference type="InterPro" id="IPR008979">
    <property type="entry name" value="Galactose-bd-like_sf"/>
</dbReference>
<evidence type="ECO:0000256" key="4">
    <source>
        <dbReference type="ARBA" id="ARBA00022801"/>
    </source>
</evidence>
<feature type="domain" description="Glycoside hydrolase family 2 immunoglobulin-like beta-sandwich" evidence="7">
    <location>
        <begin position="199"/>
        <end position="275"/>
    </location>
</feature>
<evidence type="ECO:0000256" key="3">
    <source>
        <dbReference type="ARBA" id="ARBA00016205"/>
    </source>
</evidence>
<evidence type="ECO:0000256" key="2">
    <source>
        <dbReference type="ARBA" id="ARBA00012761"/>
    </source>
</evidence>
<dbReference type="GO" id="GO:0019391">
    <property type="term" value="P:glucuronoside catabolic process"/>
    <property type="evidence" value="ECO:0007669"/>
    <property type="project" value="TreeGrafter"/>
</dbReference>
<dbReference type="InterPro" id="IPR006103">
    <property type="entry name" value="Glyco_hydro_2_cat"/>
</dbReference>